<dbReference type="Proteomes" id="UP000652013">
    <property type="component" value="Unassembled WGS sequence"/>
</dbReference>
<dbReference type="GO" id="GO:0003700">
    <property type="term" value="F:DNA-binding transcription factor activity"/>
    <property type="evidence" value="ECO:0007669"/>
    <property type="project" value="InterPro"/>
</dbReference>
<dbReference type="PANTHER" id="PTHR46796:SF12">
    <property type="entry name" value="HTH-TYPE DNA-BINDING TRANSCRIPTIONAL ACTIVATOR EUTR"/>
    <property type="match status" value="1"/>
</dbReference>
<dbReference type="Pfam" id="PF14525">
    <property type="entry name" value="AraC_binding_2"/>
    <property type="match status" value="1"/>
</dbReference>
<organism evidence="6 7">
    <name type="scientific">Spirilliplanes yamanashiensis</name>
    <dbReference type="NCBI Taxonomy" id="42233"/>
    <lineage>
        <taxon>Bacteria</taxon>
        <taxon>Bacillati</taxon>
        <taxon>Actinomycetota</taxon>
        <taxon>Actinomycetes</taxon>
        <taxon>Micromonosporales</taxon>
        <taxon>Micromonosporaceae</taxon>
        <taxon>Spirilliplanes</taxon>
    </lineage>
</organism>
<dbReference type="InterPro" id="IPR018060">
    <property type="entry name" value="HTH_AraC"/>
</dbReference>
<keyword evidence="7" id="KW-1185">Reference proteome</keyword>
<reference evidence="6" key="1">
    <citation type="submission" date="2021-01" db="EMBL/GenBank/DDBJ databases">
        <title>Whole genome shotgun sequence of Spirilliplanes yamanashiensis NBRC 15828.</title>
        <authorList>
            <person name="Komaki H."/>
            <person name="Tamura T."/>
        </authorList>
    </citation>
    <scope>NUCLEOTIDE SEQUENCE</scope>
    <source>
        <strain evidence="6">NBRC 15828</strain>
    </source>
</reference>
<proteinExistence type="predicted"/>
<dbReference type="InterPro" id="IPR018062">
    <property type="entry name" value="HTH_AraC-typ_CS"/>
</dbReference>
<feature type="domain" description="HTH araC/xylS-type" evidence="5">
    <location>
        <begin position="229"/>
        <end position="330"/>
    </location>
</feature>
<protein>
    <submittedName>
        <fullName evidence="6">AraC family transcriptional regulator</fullName>
    </submittedName>
</protein>
<dbReference type="SMART" id="SM00342">
    <property type="entry name" value="HTH_ARAC"/>
    <property type="match status" value="1"/>
</dbReference>
<evidence type="ECO:0000256" key="4">
    <source>
        <dbReference type="SAM" id="MobiDB-lite"/>
    </source>
</evidence>
<dbReference type="EMBL" id="BOOY01000029">
    <property type="protein sequence ID" value="GIJ04786.1"/>
    <property type="molecule type" value="Genomic_DNA"/>
</dbReference>
<accession>A0A8J3YA31</accession>
<dbReference type="GO" id="GO:0043565">
    <property type="term" value="F:sequence-specific DNA binding"/>
    <property type="evidence" value="ECO:0007669"/>
    <property type="project" value="InterPro"/>
</dbReference>
<evidence type="ECO:0000256" key="1">
    <source>
        <dbReference type="ARBA" id="ARBA00023015"/>
    </source>
</evidence>
<dbReference type="SUPFAM" id="SSF46689">
    <property type="entry name" value="Homeodomain-like"/>
    <property type="match status" value="2"/>
</dbReference>
<dbReference type="PROSITE" id="PS01124">
    <property type="entry name" value="HTH_ARAC_FAMILY_2"/>
    <property type="match status" value="1"/>
</dbReference>
<keyword evidence="1" id="KW-0805">Transcription regulation</keyword>
<evidence type="ECO:0000256" key="3">
    <source>
        <dbReference type="ARBA" id="ARBA00023163"/>
    </source>
</evidence>
<name>A0A8J3YA31_9ACTN</name>
<dbReference type="RefSeq" id="WP_203940001.1">
    <property type="nucleotide sequence ID" value="NZ_BAAAGJ010000005.1"/>
</dbReference>
<feature type="region of interest" description="Disordered" evidence="4">
    <location>
        <begin position="1"/>
        <end position="21"/>
    </location>
</feature>
<keyword evidence="3" id="KW-0804">Transcription</keyword>
<dbReference type="InterPro" id="IPR009057">
    <property type="entry name" value="Homeodomain-like_sf"/>
</dbReference>
<dbReference type="PROSITE" id="PS00041">
    <property type="entry name" value="HTH_ARAC_FAMILY_1"/>
    <property type="match status" value="1"/>
</dbReference>
<evidence type="ECO:0000313" key="6">
    <source>
        <dbReference type="EMBL" id="GIJ04786.1"/>
    </source>
</evidence>
<sequence>MEQPGAVTDEKQDEPRHVRLRTGDVDEARAFCDKLYDYPLRSRPVGRVEDFSFAGAAVKMGPLTVADVRYGADMRLDTADLETAYHVLVPVEGGMRSRQGDSVVTATSRRAAVFGPVGPIELAWPAACRLLSVKVERSTLETELAAVHGGNPTVPPGSIDLASGPGRGWAALLGLLREELAEPGGLVRQPLMAHRWRHLVVGGLAVALDRRDLGEPHPPMPTLRPRTVKRALDAMHAEPAYPFTAADLAVAAGVGVRVLQESFRRYVGMPPLVYLRQLRLEKAHEELRLADPRETGVGEVAHRWGFAHLGRFAGAYRQRYGVSPSRTLHSPP</sequence>
<evidence type="ECO:0000256" key="2">
    <source>
        <dbReference type="ARBA" id="ARBA00023125"/>
    </source>
</evidence>
<dbReference type="Pfam" id="PF12833">
    <property type="entry name" value="HTH_18"/>
    <property type="match status" value="1"/>
</dbReference>
<dbReference type="Gene3D" id="1.10.10.60">
    <property type="entry name" value="Homeodomain-like"/>
    <property type="match status" value="1"/>
</dbReference>
<dbReference type="PANTHER" id="PTHR46796">
    <property type="entry name" value="HTH-TYPE TRANSCRIPTIONAL ACTIVATOR RHAS-RELATED"/>
    <property type="match status" value="1"/>
</dbReference>
<comment type="caution">
    <text evidence="6">The sequence shown here is derived from an EMBL/GenBank/DDBJ whole genome shotgun (WGS) entry which is preliminary data.</text>
</comment>
<evidence type="ECO:0000313" key="7">
    <source>
        <dbReference type="Proteomes" id="UP000652013"/>
    </source>
</evidence>
<dbReference type="InterPro" id="IPR050204">
    <property type="entry name" value="AraC_XylS_family_regulators"/>
</dbReference>
<feature type="compositionally biased region" description="Basic and acidic residues" evidence="4">
    <location>
        <begin position="8"/>
        <end position="21"/>
    </location>
</feature>
<gene>
    <name evidence="6" type="ORF">Sya03_41380</name>
</gene>
<dbReference type="AlphaFoldDB" id="A0A8J3YA31"/>
<dbReference type="InterPro" id="IPR035418">
    <property type="entry name" value="AraC-bd_2"/>
</dbReference>
<evidence type="ECO:0000259" key="5">
    <source>
        <dbReference type="PROSITE" id="PS01124"/>
    </source>
</evidence>
<keyword evidence="2" id="KW-0238">DNA-binding</keyword>